<evidence type="ECO:0000256" key="1">
    <source>
        <dbReference type="SAM" id="Phobius"/>
    </source>
</evidence>
<protein>
    <recommendedName>
        <fullName evidence="4">DUF3899 domain-containing protein</fullName>
    </recommendedName>
</protein>
<evidence type="ECO:0000313" key="3">
    <source>
        <dbReference type="Proteomes" id="UP000708576"/>
    </source>
</evidence>
<keyword evidence="1" id="KW-0472">Membrane</keyword>
<dbReference type="Proteomes" id="UP000708576">
    <property type="component" value="Unassembled WGS sequence"/>
</dbReference>
<proteinExistence type="predicted"/>
<gene>
    <name evidence="2" type="ORF">KEM10_08665</name>
</gene>
<evidence type="ECO:0008006" key="4">
    <source>
        <dbReference type="Google" id="ProtNLM"/>
    </source>
</evidence>
<name>A0ABS5JTW7_9BACT</name>
<dbReference type="EMBL" id="JAGUCO010000004">
    <property type="protein sequence ID" value="MBS2098350.1"/>
    <property type="molecule type" value="Genomic_DNA"/>
</dbReference>
<organism evidence="2 3">
    <name type="scientific">Carboxylicivirga linearis</name>
    <dbReference type="NCBI Taxonomy" id="1628157"/>
    <lineage>
        <taxon>Bacteria</taxon>
        <taxon>Pseudomonadati</taxon>
        <taxon>Bacteroidota</taxon>
        <taxon>Bacteroidia</taxon>
        <taxon>Marinilabiliales</taxon>
        <taxon>Marinilabiliaceae</taxon>
        <taxon>Carboxylicivirga</taxon>
    </lineage>
</organism>
<feature type="transmembrane region" description="Helical" evidence="1">
    <location>
        <begin position="49"/>
        <end position="73"/>
    </location>
</feature>
<feature type="transmembrane region" description="Helical" evidence="1">
    <location>
        <begin position="21"/>
        <end position="43"/>
    </location>
</feature>
<keyword evidence="3" id="KW-1185">Reference proteome</keyword>
<accession>A0ABS5JTW7</accession>
<comment type="caution">
    <text evidence="2">The sequence shown here is derived from an EMBL/GenBank/DDBJ whole genome shotgun (WGS) entry which is preliminary data.</text>
</comment>
<sequence>MKKKLETYSKHISYYSTSTSNYVLQFSIAGIVIVWYFVCQYSIKKEDYIILMKLAFLIFILTILSALIQYAYLTFILERFYHREADRLKKETGIDEKDKLEQIYVLDDHRFEKISWRYFYTKIILLIVGYSLILIYLTKLFLF</sequence>
<reference evidence="2 3" key="1">
    <citation type="journal article" date="2015" name="Int. J. Syst. Evol. Microbiol.">
        <title>Carboxylicivirga linearis sp. nov., isolated from a sea cucumber culture pond.</title>
        <authorList>
            <person name="Wang F.Q."/>
            <person name="Zhou Y.X."/>
            <person name="Lin X.Z."/>
            <person name="Chen G.J."/>
            <person name="Du Z.J."/>
        </authorList>
    </citation>
    <scope>NUCLEOTIDE SEQUENCE [LARGE SCALE GENOMIC DNA]</scope>
    <source>
        <strain evidence="2 3">FB218</strain>
    </source>
</reference>
<evidence type="ECO:0000313" key="2">
    <source>
        <dbReference type="EMBL" id="MBS2098350.1"/>
    </source>
</evidence>
<keyword evidence="1" id="KW-0812">Transmembrane</keyword>
<feature type="transmembrane region" description="Helical" evidence="1">
    <location>
        <begin position="119"/>
        <end position="137"/>
    </location>
</feature>
<keyword evidence="1" id="KW-1133">Transmembrane helix</keyword>